<protein>
    <submittedName>
        <fullName evidence="1">Uncharacterized protein</fullName>
    </submittedName>
</protein>
<sequence>MPTSDPWGQGIQLWQMTDAPSIPDAVKAFANGAIPRLVLRFPSASARNATLVGAQAPVDGMQTWLDDVKRLEVRSEGTWVVVSVGNRAWTTVPLASGWSHNGNSQGTFQYRIVNFAGEDSIMFRGGISRDTYPSTLPSSFTLNSSSLPASARPSTLRTIVVPCSDVNSDRITMKLDITPAGQLILYGITSTAKPPWIGFNGTFASL</sequence>
<keyword evidence="2" id="KW-1185">Reference proteome</keyword>
<accession>A0ABR5HX34</accession>
<evidence type="ECO:0000313" key="2">
    <source>
        <dbReference type="Proteomes" id="UP000037274"/>
    </source>
</evidence>
<organism evidence="1 2">
    <name type="scientific">Streptomyces leeuwenhoekii</name>
    <dbReference type="NCBI Taxonomy" id="1437453"/>
    <lineage>
        <taxon>Bacteria</taxon>
        <taxon>Bacillati</taxon>
        <taxon>Actinomycetota</taxon>
        <taxon>Actinomycetes</taxon>
        <taxon>Kitasatosporales</taxon>
        <taxon>Streptomycetaceae</taxon>
        <taxon>Streptomyces</taxon>
    </lineage>
</organism>
<dbReference type="RefSeq" id="WP_048573155.1">
    <property type="nucleotide sequence ID" value="NZ_LFEH01000055.1"/>
</dbReference>
<dbReference type="EMBL" id="LFEH01000055">
    <property type="protein sequence ID" value="KMS78312.1"/>
    <property type="molecule type" value="Genomic_DNA"/>
</dbReference>
<proteinExistence type="predicted"/>
<evidence type="ECO:0000313" key="1">
    <source>
        <dbReference type="EMBL" id="KMS78312.1"/>
    </source>
</evidence>
<gene>
    <name evidence="1" type="ORF">ACH49_16645</name>
</gene>
<comment type="caution">
    <text evidence="1">The sequence shown here is derived from an EMBL/GenBank/DDBJ whole genome shotgun (WGS) entry which is preliminary data.</text>
</comment>
<reference evidence="1 2" key="1">
    <citation type="submission" date="2015-06" db="EMBL/GenBank/DDBJ databases">
        <title>Draft genome sequence of Streptomyces leeuwenhoekii C58, which produces the novel lasso peptide, chaxapeptin.</title>
        <authorList>
            <person name="Yi Y."/>
            <person name="Hai D."/>
            <person name="Jaspars M."/>
            <person name="Sheng H."/>
            <person name="Rateb M.E."/>
            <person name="Bull A."/>
            <person name="Goodfellow M."/>
            <person name="Asenjo J.A."/>
            <person name="Ebel R."/>
        </authorList>
    </citation>
    <scope>NUCLEOTIDE SEQUENCE [LARGE SCALE GENOMIC DNA]</scope>
    <source>
        <strain evidence="1 2">C58</strain>
    </source>
</reference>
<name>A0ABR5HX34_STRLW</name>
<dbReference type="Proteomes" id="UP000037274">
    <property type="component" value="Unassembled WGS sequence"/>
</dbReference>